<dbReference type="EMBL" id="CAJZBQ010000009">
    <property type="protein sequence ID" value="CAG9312872.1"/>
    <property type="molecule type" value="Genomic_DNA"/>
</dbReference>
<sequence length="278" mass="32144">MSDSALSKDKNYQTARDIFKEEYHDLIDIWLCNATKNELKGLKIIRAITKHHGQKKFRSSKRPSANEIPQATEAMRNAMRSSYSMEFGNLTSKVSSFNDIFKYSKLSTLPYATVLKSTPLWFIEHWLSLNDKEDFKILMLDALRGFHSVAKIQRYIPISIQKESYDWKTPEPKLSMKLHYPVSTVKLSRKTTTLPPIEKRKSISEDVGRNTISAKDIKDNMNRANKHLISWISGTTLANQSSYHEFFVPHNPKYNKVSKEHYISSSVKLLPDPKIMNN</sequence>
<organism evidence="1 2">
    <name type="scientific">Blepharisma stoltei</name>
    <dbReference type="NCBI Taxonomy" id="1481888"/>
    <lineage>
        <taxon>Eukaryota</taxon>
        <taxon>Sar</taxon>
        <taxon>Alveolata</taxon>
        <taxon>Ciliophora</taxon>
        <taxon>Postciliodesmatophora</taxon>
        <taxon>Heterotrichea</taxon>
        <taxon>Heterotrichida</taxon>
        <taxon>Blepharismidae</taxon>
        <taxon>Blepharisma</taxon>
    </lineage>
</organism>
<protein>
    <submittedName>
        <fullName evidence="1">Uncharacterized protein</fullName>
    </submittedName>
</protein>
<dbReference type="Proteomes" id="UP001162131">
    <property type="component" value="Unassembled WGS sequence"/>
</dbReference>
<gene>
    <name evidence="1" type="ORF">BSTOLATCC_MIC7664</name>
</gene>
<reference evidence="1" key="1">
    <citation type="submission" date="2021-09" db="EMBL/GenBank/DDBJ databases">
        <authorList>
            <consortium name="AG Swart"/>
            <person name="Singh M."/>
            <person name="Singh A."/>
            <person name="Seah K."/>
            <person name="Emmerich C."/>
        </authorList>
    </citation>
    <scope>NUCLEOTIDE SEQUENCE</scope>
    <source>
        <strain evidence="1">ATCC30299</strain>
    </source>
</reference>
<keyword evidence="2" id="KW-1185">Reference proteome</keyword>
<evidence type="ECO:0000313" key="2">
    <source>
        <dbReference type="Proteomes" id="UP001162131"/>
    </source>
</evidence>
<dbReference type="AlphaFoldDB" id="A0AAU9IFJ6"/>
<name>A0AAU9IFJ6_9CILI</name>
<accession>A0AAU9IFJ6</accession>
<evidence type="ECO:0000313" key="1">
    <source>
        <dbReference type="EMBL" id="CAG9312872.1"/>
    </source>
</evidence>
<proteinExistence type="predicted"/>
<comment type="caution">
    <text evidence="1">The sequence shown here is derived from an EMBL/GenBank/DDBJ whole genome shotgun (WGS) entry which is preliminary data.</text>
</comment>